<accession>A0ABX6T5H8</accession>
<dbReference type="Proteomes" id="UP000516134">
    <property type="component" value="Chromosome"/>
</dbReference>
<name>A0ABX6T5H8_9SPHN</name>
<keyword evidence="1" id="KW-0812">Transmembrane</keyword>
<proteinExistence type="predicted"/>
<evidence type="ECO:0008006" key="4">
    <source>
        <dbReference type="Google" id="ProtNLM"/>
    </source>
</evidence>
<protein>
    <recommendedName>
        <fullName evidence="4">DUF4760 domain-containing protein</fullName>
    </recommendedName>
</protein>
<evidence type="ECO:0000256" key="1">
    <source>
        <dbReference type="SAM" id="Phobius"/>
    </source>
</evidence>
<dbReference type="RefSeq" id="WP_187715608.1">
    <property type="nucleotide sequence ID" value="NZ_BAABJC010000001.1"/>
</dbReference>
<evidence type="ECO:0000313" key="3">
    <source>
        <dbReference type="Proteomes" id="UP000516134"/>
    </source>
</evidence>
<sequence length="208" mass="23156">MTALQNWQPAIGSFLALIAIFIAASVGFWFNRKRDADLRKDEAKSIAAALYAEAVTLQRVTARMANLVARRHQGKGLGRRRDGFDAHFFELVPMPPASIFAGLSAQIGKLPASILLGMAEFHSTYEEARYWLPRLEDKEERGFSYSVLAVLRPALTAVEGVQSTLAEIEAFAGISPASKLPDLREAKDVFQWEEEWWTEARQQDGEGS</sequence>
<evidence type="ECO:0000313" key="2">
    <source>
        <dbReference type="EMBL" id="QNP44187.1"/>
    </source>
</evidence>
<reference evidence="2 3" key="1">
    <citation type="submission" date="2020-08" db="EMBL/GenBank/DDBJ databases">
        <title>Genome sequence of Sphingomonas daechungensis KACC 18115T.</title>
        <authorList>
            <person name="Hyun D.-W."/>
            <person name="Bae J.-W."/>
        </authorList>
    </citation>
    <scope>NUCLEOTIDE SEQUENCE [LARGE SCALE GENOMIC DNA]</scope>
    <source>
        <strain evidence="2 3">KACC 18115</strain>
    </source>
</reference>
<feature type="transmembrane region" description="Helical" evidence="1">
    <location>
        <begin position="12"/>
        <end position="30"/>
    </location>
</feature>
<keyword evidence="1" id="KW-0472">Membrane</keyword>
<gene>
    <name evidence="2" type="ORF">H9L15_06730</name>
</gene>
<dbReference type="EMBL" id="CP060780">
    <property type="protein sequence ID" value="QNP44187.1"/>
    <property type="molecule type" value="Genomic_DNA"/>
</dbReference>
<organism evidence="2 3">
    <name type="scientific">Sphingomonas daechungensis</name>
    <dbReference type="NCBI Taxonomy" id="1176646"/>
    <lineage>
        <taxon>Bacteria</taxon>
        <taxon>Pseudomonadati</taxon>
        <taxon>Pseudomonadota</taxon>
        <taxon>Alphaproteobacteria</taxon>
        <taxon>Sphingomonadales</taxon>
        <taxon>Sphingomonadaceae</taxon>
        <taxon>Sphingomonas</taxon>
    </lineage>
</organism>
<keyword evidence="3" id="KW-1185">Reference proteome</keyword>
<keyword evidence="1" id="KW-1133">Transmembrane helix</keyword>